<keyword evidence="2" id="KW-1185">Reference proteome</keyword>
<organism evidence="1 2">
    <name type="scientific">Lecanicillium saksenae</name>
    <dbReference type="NCBI Taxonomy" id="468837"/>
    <lineage>
        <taxon>Eukaryota</taxon>
        <taxon>Fungi</taxon>
        <taxon>Dikarya</taxon>
        <taxon>Ascomycota</taxon>
        <taxon>Pezizomycotina</taxon>
        <taxon>Sordariomycetes</taxon>
        <taxon>Hypocreomycetidae</taxon>
        <taxon>Hypocreales</taxon>
        <taxon>Cordycipitaceae</taxon>
        <taxon>Lecanicillium</taxon>
    </lineage>
</organism>
<dbReference type="Proteomes" id="UP001148737">
    <property type="component" value="Unassembled WGS sequence"/>
</dbReference>
<sequence length="301" mass="32611">MPPPRISFHPPLLNSACPWATTSEDLRALLHSPSTGAITVRTSVLPTKGFNHQPAQHRYVFFDVGSGRVHSRGSADGPVPAEFWAGTTTTDDLATASLNSLGYSPFPLSTYLDILASLSCEMPHVKKTVIVSVTGSPDEVRGCYDMIVRRRREGAIHFPLAVEINLSCPNITNAPPPAYDMRRLEEYLAALPSDTDEDVGSGSIIPVGSQNAALHVRGPVPGARPRTADRRRGGQSELRDGDQHTRVVPRARRRQRCCTAAAGPTRVRRGRHGWPAAAPTGARQRGRAAAGSRRRRDDGTH</sequence>
<reference evidence="1" key="1">
    <citation type="submission" date="2022-07" db="EMBL/GenBank/DDBJ databases">
        <title>Genome Sequence of Lecanicillium saksenae.</title>
        <authorList>
            <person name="Buettner E."/>
        </authorList>
    </citation>
    <scope>NUCLEOTIDE SEQUENCE</scope>
    <source>
        <strain evidence="1">VT-O1</strain>
    </source>
</reference>
<protein>
    <submittedName>
        <fullName evidence="1">Uncharacterized protein</fullName>
    </submittedName>
</protein>
<comment type="caution">
    <text evidence="1">The sequence shown here is derived from an EMBL/GenBank/DDBJ whole genome shotgun (WGS) entry which is preliminary data.</text>
</comment>
<proteinExistence type="predicted"/>
<accession>A0ACC1R3R9</accession>
<gene>
    <name evidence="1" type="ORF">NLG97_g1660</name>
</gene>
<dbReference type="EMBL" id="JANAKD010000091">
    <property type="protein sequence ID" value="KAJ3497757.1"/>
    <property type="molecule type" value="Genomic_DNA"/>
</dbReference>
<evidence type="ECO:0000313" key="1">
    <source>
        <dbReference type="EMBL" id="KAJ3497757.1"/>
    </source>
</evidence>
<name>A0ACC1R3R9_9HYPO</name>
<evidence type="ECO:0000313" key="2">
    <source>
        <dbReference type="Proteomes" id="UP001148737"/>
    </source>
</evidence>